<accession>A0A5B0LRD1</accession>
<dbReference type="EMBL" id="VSWC01000118">
    <property type="protein sequence ID" value="KAA1083871.1"/>
    <property type="molecule type" value="Genomic_DNA"/>
</dbReference>
<evidence type="ECO:0000256" key="1">
    <source>
        <dbReference type="SAM" id="MobiDB-lite"/>
    </source>
</evidence>
<keyword evidence="2" id="KW-0732">Signal</keyword>
<feature type="region of interest" description="Disordered" evidence="1">
    <location>
        <begin position="127"/>
        <end position="177"/>
    </location>
</feature>
<protein>
    <submittedName>
        <fullName evidence="3">Uncharacterized protein</fullName>
    </submittedName>
</protein>
<evidence type="ECO:0000256" key="2">
    <source>
        <dbReference type="SAM" id="SignalP"/>
    </source>
</evidence>
<evidence type="ECO:0000313" key="4">
    <source>
        <dbReference type="EMBL" id="KAA1083871.1"/>
    </source>
</evidence>
<feature type="chain" id="PRO_5036137039" evidence="2">
    <location>
        <begin position="21"/>
        <end position="460"/>
    </location>
</feature>
<sequence length="460" mass="53538">MKWGPYHLLFAFSTITTTRAMDEWFPHTLLGESLDISLPGLESDDTIDFKALDEYLDQCNKGAHFPSSSSIHESHDTFSQLSTDVQSGSSDTNRNSREPWTNVIFEHPQDYSGLQHNDKVRMEEVAHHSPTEAPTHLMHPNEEGGFASNAMDFRRSSLPEDQSPETTANGPKLLTGQAGSIIDPGRLRFDHEVFADVNAWGEKGRHLAVFKHLIDTSPYGELIIPERQFRLTCKLFRKSRTQPFNKRLTEIESRNRINILRSKRRELIYSQLLWYAHWNEQTGVDFMSVTLPEISSDVHRKLYPIYLFYVELISMIIIRSPPHENRPNLQVELKNASTLFLELSRESRDSRRKRIKRKKVTNDPEVEAETVPNKEKSIDHNDLIWFFLENWVRAYNLGLFKTMANKRQERFTGNTKLFLSNMLSYSITNLNKRYSSLFEMSDTDHLNGKKRKKFFSHQTK</sequence>
<dbReference type="AlphaFoldDB" id="A0A5B0LRD1"/>
<feature type="region of interest" description="Disordered" evidence="1">
    <location>
        <begin position="66"/>
        <end position="97"/>
    </location>
</feature>
<gene>
    <name evidence="4" type="ORF">PGT21_009981</name>
    <name evidence="3" type="ORF">PGTUg99_025312</name>
</gene>
<dbReference type="Proteomes" id="UP000325313">
    <property type="component" value="Unassembled WGS sequence"/>
</dbReference>
<proteinExistence type="predicted"/>
<dbReference type="Proteomes" id="UP000324748">
    <property type="component" value="Unassembled WGS sequence"/>
</dbReference>
<organism evidence="3 6">
    <name type="scientific">Puccinia graminis f. sp. tritici</name>
    <dbReference type="NCBI Taxonomy" id="56615"/>
    <lineage>
        <taxon>Eukaryota</taxon>
        <taxon>Fungi</taxon>
        <taxon>Dikarya</taxon>
        <taxon>Basidiomycota</taxon>
        <taxon>Pucciniomycotina</taxon>
        <taxon>Pucciniomycetes</taxon>
        <taxon>Pucciniales</taxon>
        <taxon>Pucciniaceae</taxon>
        <taxon>Puccinia</taxon>
    </lineage>
</organism>
<name>A0A5B0LRD1_PUCGR</name>
<feature type="compositionally biased region" description="Polar residues" evidence="1">
    <location>
        <begin position="66"/>
        <end position="93"/>
    </location>
</feature>
<reference evidence="5 6" key="1">
    <citation type="submission" date="2019-05" db="EMBL/GenBank/DDBJ databases">
        <title>Emergence of the Ug99 lineage of the wheat stem rust pathogen through somatic hybridization.</title>
        <authorList>
            <person name="Li F."/>
            <person name="Upadhyaya N.M."/>
            <person name="Sperschneider J."/>
            <person name="Matny O."/>
            <person name="Nguyen-Phuc H."/>
            <person name="Mago R."/>
            <person name="Raley C."/>
            <person name="Miller M.E."/>
            <person name="Silverstein K.A.T."/>
            <person name="Henningsen E."/>
            <person name="Hirsch C.D."/>
            <person name="Visser B."/>
            <person name="Pretorius Z.A."/>
            <person name="Steffenson B.J."/>
            <person name="Schwessinger B."/>
            <person name="Dodds P.N."/>
            <person name="Figueroa M."/>
        </authorList>
    </citation>
    <scope>NUCLEOTIDE SEQUENCE [LARGE SCALE GENOMIC DNA]</scope>
    <source>
        <strain evidence="4">21-0</strain>
        <strain evidence="3 6">Ug99</strain>
    </source>
</reference>
<evidence type="ECO:0000313" key="6">
    <source>
        <dbReference type="Proteomes" id="UP000325313"/>
    </source>
</evidence>
<evidence type="ECO:0000313" key="3">
    <source>
        <dbReference type="EMBL" id="KAA1067011.1"/>
    </source>
</evidence>
<feature type="region of interest" description="Disordered" evidence="1">
    <location>
        <begin position="352"/>
        <end position="371"/>
    </location>
</feature>
<keyword evidence="5" id="KW-1185">Reference proteome</keyword>
<comment type="caution">
    <text evidence="3">The sequence shown here is derived from an EMBL/GenBank/DDBJ whole genome shotgun (WGS) entry which is preliminary data.</text>
</comment>
<evidence type="ECO:0000313" key="5">
    <source>
        <dbReference type="Proteomes" id="UP000324748"/>
    </source>
</evidence>
<dbReference type="EMBL" id="VDEP01000508">
    <property type="protein sequence ID" value="KAA1067011.1"/>
    <property type="molecule type" value="Genomic_DNA"/>
</dbReference>
<feature type="signal peptide" evidence="2">
    <location>
        <begin position="1"/>
        <end position="20"/>
    </location>
</feature>